<keyword evidence="3" id="KW-1185">Reference proteome</keyword>
<name>A0A067R197_ZOONE</name>
<evidence type="ECO:0000313" key="2">
    <source>
        <dbReference type="EMBL" id="KDR15719.1"/>
    </source>
</evidence>
<feature type="region of interest" description="Disordered" evidence="1">
    <location>
        <begin position="1"/>
        <end position="47"/>
    </location>
</feature>
<protein>
    <submittedName>
        <fullName evidence="2">Uncharacterized protein</fullName>
    </submittedName>
</protein>
<feature type="compositionally biased region" description="Basic and acidic residues" evidence="1">
    <location>
        <begin position="29"/>
        <end position="47"/>
    </location>
</feature>
<organism evidence="2 3">
    <name type="scientific">Zootermopsis nevadensis</name>
    <name type="common">Dampwood termite</name>
    <dbReference type="NCBI Taxonomy" id="136037"/>
    <lineage>
        <taxon>Eukaryota</taxon>
        <taxon>Metazoa</taxon>
        <taxon>Ecdysozoa</taxon>
        <taxon>Arthropoda</taxon>
        <taxon>Hexapoda</taxon>
        <taxon>Insecta</taxon>
        <taxon>Pterygota</taxon>
        <taxon>Neoptera</taxon>
        <taxon>Polyneoptera</taxon>
        <taxon>Dictyoptera</taxon>
        <taxon>Blattodea</taxon>
        <taxon>Blattoidea</taxon>
        <taxon>Termitoidae</taxon>
        <taxon>Termopsidae</taxon>
        <taxon>Zootermopsis</taxon>
    </lineage>
</organism>
<gene>
    <name evidence="2" type="ORF">L798_09797</name>
</gene>
<dbReference type="Proteomes" id="UP000027135">
    <property type="component" value="Unassembled WGS sequence"/>
</dbReference>
<dbReference type="InParanoid" id="A0A067R197"/>
<evidence type="ECO:0000313" key="3">
    <source>
        <dbReference type="Proteomes" id="UP000027135"/>
    </source>
</evidence>
<feature type="compositionally biased region" description="Basic and acidic residues" evidence="1">
    <location>
        <begin position="7"/>
        <end position="21"/>
    </location>
</feature>
<accession>A0A067R197</accession>
<evidence type="ECO:0000256" key="1">
    <source>
        <dbReference type="SAM" id="MobiDB-lite"/>
    </source>
</evidence>
<dbReference type="AlphaFoldDB" id="A0A067R197"/>
<sequence length="120" mass="14254">MDQPRAGGEREREREGEVQLKERRRIHDGRRQTDSVGHEKRGVKARTHDKICSWKTKSEWRATRDPLLATFKHKYRSKCMKLVWSGKSPQRTEPRLQSQLNPIQKHTKISFSIIQSFTSW</sequence>
<dbReference type="EMBL" id="KK852818">
    <property type="protein sequence ID" value="KDR15719.1"/>
    <property type="molecule type" value="Genomic_DNA"/>
</dbReference>
<proteinExistence type="predicted"/>
<reference evidence="2 3" key="1">
    <citation type="journal article" date="2014" name="Nat. Commun.">
        <title>Molecular traces of alternative social organization in a termite genome.</title>
        <authorList>
            <person name="Terrapon N."/>
            <person name="Li C."/>
            <person name="Robertson H.M."/>
            <person name="Ji L."/>
            <person name="Meng X."/>
            <person name="Booth W."/>
            <person name="Chen Z."/>
            <person name="Childers C.P."/>
            <person name="Glastad K.M."/>
            <person name="Gokhale K."/>
            <person name="Gowin J."/>
            <person name="Gronenberg W."/>
            <person name="Hermansen R.A."/>
            <person name="Hu H."/>
            <person name="Hunt B.G."/>
            <person name="Huylmans A.K."/>
            <person name="Khalil S.M."/>
            <person name="Mitchell R.D."/>
            <person name="Munoz-Torres M.C."/>
            <person name="Mustard J.A."/>
            <person name="Pan H."/>
            <person name="Reese J.T."/>
            <person name="Scharf M.E."/>
            <person name="Sun F."/>
            <person name="Vogel H."/>
            <person name="Xiao J."/>
            <person name="Yang W."/>
            <person name="Yang Z."/>
            <person name="Yang Z."/>
            <person name="Zhou J."/>
            <person name="Zhu J."/>
            <person name="Brent C.S."/>
            <person name="Elsik C.G."/>
            <person name="Goodisman M.A."/>
            <person name="Liberles D.A."/>
            <person name="Roe R.M."/>
            <person name="Vargo E.L."/>
            <person name="Vilcinskas A."/>
            <person name="Wang J."/>
            <person name="Bornberg-Bauer E."/>
            <person name="Korb J."/>
            <person name="Zhang G."/>
            <person name="Liebig J."/>
        </authorList>
    </citation>
    <scope>NUCLEOTIDE SEQUENCE [LARGE SCALE GENOMIC DNA]</scope>
    <source>
        <tissue evidence="2">Whole organism</tissue>
    </source>
</reference>